<dbReference type="InterPro" id="IPR030878">
    <property type="entry name" value="Ribosomal_uL15"/>
</dbReference>
<evidence type="ECO:0000313" key="8">
    <source>
        <dbReference type="EMBL" id="MFC5291571.1"/>
    </source>
</evidence>
<keyword evidence="9" id="KW-1185">Reference proteome</keyword>
<dbReference type="InterPro" id="IPR001196">
    <property type="entry name" value="Ribosomal_uL15_CS"/>
</dbReference>
<comment type="subunit">
    <text evidence="4">Part of the 50S ribosomal subunit.</text>
</comment>
<dbReference type="InterPro" id="IPR005749">
    <property type="entry name" value="Ribosomal_uL15_bac-type"/>
</dbReference>
<evidence type="ECO:0000259" key="7">
    <source>
        <dbReference type="Pfam" id="PF00828"/>
    </source>
</evidence>
<dbReference type="InterPro" id="IPR021131">
    <property type="entry name" value="Ribosomal_uL15/eL18"/>
</dbReference>
<dbReference type="Pfam" id="PF00828">
    <property type="entry name" value="Ribosomal_L27A"/>
    <property type="match status" value="1"/>
</dbReference>
<name>A0ABW0EZF4_9HYPH</name>
<evidence type="ECO:0000256" key="5">
    <source>
        <dbReference type="RuleBase" id="RU003888"/>
    </source>
</evidence>
<organism evidence="8 9">
    <name type="scientific">Bosea minatitlanensis</name>
    <dbReference type="NCBI Taxonomy" id="128782"/>
    <lineage>
        <taxon>Bacteria</taxon>
        <taxon>Pseudomonadati</taxon>
        <taxon>Pseudomonadota</taxon>
        <taxon>Alphaproteobacteria</taxon>
        <taxon>Hyphomicrobiales</taxon>
        <taxon>Boseaceae</taxon>
        <taxon>Bosea</taxon>
    </lineage>
</organism>
<keyword evidence="2 4" id="KW-0689">Ribosomal protein</keyword>
<dbReference type="InterPro" id="IPR036227">
    <property type="entry name" value="Ribosomal_uL15/eL18_sf"/>
</dbReference>
<evidence type="ECO:0000256" key="2">
    <source>
        <dbReference type="ARBA" id="ARBA00022980"/>
    </source>
</evidence>
<dbReference type="GO" id="GO:0005840">
    <property type="term" value="C:ribosome"/>
    <property type="evidence" value="ECO:0007669"/>
    <property type="project" value="UniProtKB-KW"/>
</dbReference>
<keyword evidence="4" id="KW-0699">rRNA-binding</keyword>
<comment type="similarity">
    <text evidence="1 4 5">Belongs to the universal ribosomal protein uL15 family.</text>
</comment>
<reference evidence="9" key="1">
    <citation type="journal article" date="2019" name="Int. J. Syst. Evol. Microbiol.">
        <title>The Global Catalogue of Microorganisms (GCM) 10K type strain sequencing project: providing services to taxonomists for standard genome sequencing and annotation.</title>
        <authorList>
            <consortium name="The Broad Institute Genomics Platform"/>
            <consortium name="The Broad Institute Genome Sequencing Center for Infectious Disease"/>
            <person name="Wu L."/>
            <person name="Ma J."/>
        </authorList>
    </citation>
    <scope>NUCLEOTIDE SEQUENCE [LARGE SCALE GENOMIC DNA]</scope>
    <source>
        <strain evidence="9">CGMCC 1.15643</strain>
    </source>
</reference>
<dbReference type="PANTHER" id="PTHR12934:SF11">
    <property type="entry name" value="LARGE RIBOSOMAL SUBUNIT PROTEIN UL15M"/>
    <property type="match status" value="1"/>
</dbReference>
<dbReference type="PANTHER" id="PTHR12934">
    <property type="entry name" value="50S RIBOSOMAL PROTEIN L15"/>
    <property type="match status" value="1"/>
</dbReference>
<dbReference type="PROSITE" id="PS00475">
    <property type="entry name" value="RIBOSOMAL_L15"/>
    <property type="match status" value="1"/>
</dbReference>
<feature type="compositionally biased region" description="Basic and acidic residues" evidence="6">
    <location>
        <begin position="1"/>
        <end position="13"/>
    </location>
</feature>
<keyword evidence="3 4" id="KW-0687">Ribonucleoprotein</keyword>
<evidence type="ECO:0000256" key="3">
    <source>
        <dbReference type="ARBA" id="ARBA00023274"/>
    </source>
</evidence>
<feature type="domain" description="Large ribosomal subunit protein uL15/eL18" evidence="7">
    <location>
        <begin position="75"/>
        <end position="149"/>
    </location>
</feature>
<dbReference type="SUPFAM" id="SSF52080">
    <property type="entry name" value="Ribosomal proteins L15p and L18e"/>
    <property type="match status" value="1"/>
</dbReference>
<dbReference type="NCBIfam" id="TIGR01071">
    <property type="entry name" value="rplO_bact"/>
    <property type="match status" value="1"/>
</dbReference>
<feature type="region of interest" description="Disordered" evidence="6">
    <location>
        <begin position="1"/>
        <end position="37"/>
    </location>
</feature>
<gene>
    <name evidence="4 8" type="primary">rplO</name>
    <name evidence="8" type="ORF">ACFPK2_01035</name>
</gene>
<dbReference type="EMBL" id="JBHSLI010000001">
    <property type="protein sequence ID" value="MFC5291571.1"/>
    <property type="molecule type" value="Genomic_DNA"/>
</dbReference>
<feature type="compositionally biased region" description="Gly residues" evidence="6">
    <location>
        <begin position="21"/>
        <end position="35"/>
    </location>
</feature>
<evidence type="ECO:0000256" key="4">
    <source>
        <dbReference type="HAMAP-Rule" id="MF_01341"/>
    </source>
</evidence>
<dbReference type="Gene3D" id="3.100.10.10">
    <property type="match status" value="1"/>
</dbReference>
<comment type="caution">
    <text evidence="8">The sequence shown here is derived from an EMBL/GenBank/DDBJ whole genome shotgun (WGS) entry which is preliminary data.</text>
</comment>
<dbReference type="RefSeq" id="WP_158443395.1">
    <property type="nucleotide sequence ID" value="NZ_JAOAOS010000012.1"/>
</dbReference>
<dbReference type="HAMAP" id="MF_01341">
    <property type="entry name" value="Ribosomal_uL15"/>
    <property type="match status" value="1"/>
</dbReference>
<evidence type="ECO:0000256" key="1">
    <source>
        <dbReference type="ARBA" id="ARBA00007320"/>
    </source>
</evidence>
<sequence>MKLNEIRDNEGAAKSRMRVGRGIGSGKGKTGGRGVKGQTSRAGVAIKGFEGGQMPLYRRLPKRGFVNLFGRELNEVNLGRIQQAVEAGKLDAKGAVTVEALVAAGVITRQAKDGVKILGNGEIKTKLAFEVTAASKSAVAAIEKAGGSVKILAAASQA</sequence>
<evidence type="ECO:0000256" key="6">
    <source>
        <dbReference type="SAM" id="MobiDB-lite"/>
    </source>
</evidence>
<evidence type="ECO:0000313" key="9">
    <source>
        <dbReference type="Proteomes" id="UP001595976"/>
    </source>
</evidence>
<comment type="function">
    <text evidence="4">Binds to the 23S rRNA.</text>
</comment>
<dbReference type="Proteomes" id="UP001595976">
    <property type="component" value="Unassembled WGS sequence"/>
</dbReference>
<proteinExistence type="inferred from homology"/>
<protein>
    <recommendedName>
        <fullName evidence="4">Large ribosomal subunit protein uL15</fullName>
    </recommendedName>
</protein>
<keyword evidence="4" id="KW-0694">RNA-binding</keyword>
<accession>A0ABW0EZF4</accession>